<dbReference type="FunFam" id="3.20.20.30:FF:000002">
    <property type="entry name" value="LLM class flavin-dependent oxidoreductase"/>
    <property type="match status" value="1"/>
</dbReference>
<keyword evidence="3" id="KW-0560">Oxidoreductase</keyword>
<sequence length="325" mass="34937">MALPLSVIDFATVRENQSVGESFADSVTLAQHAERLGYTRVWYAEHHNMPTIASSAPAVLIAHVAAHTERIRLGSGGVMLPNHSPLTIAEHFGTLAELHPGRIDLGLGRAPGTDPRTLRALRRSPESAESFPQDVKELRGYLTGNSLIPGVQAMPGAGTDVPLTILGSSLFGAQLAAAYGLPYAFASHFAPDALVDAVAAYRSQFQPSEQLAEPYVIAAVNVIISEDAQDAARQLEATQRSRVKAMVGRGREFTDEEMDMVMASPAAAQILHMISYTGAGTPDMVVDYLHRFAEHADADELMISPTATRQADVLKAMELLANNWN</sequence>
<dbReference type="STRING" id="223184.AS25_10710"/>
<dbReference type="PANTHER" id="PTHR30137">
    <property type="entry name" value="LUCIFERASE-LIKE MONOOXYGENASE"/>
    <property type="match status" value="1"/>
</dbReference>
<dbReference type="SUPFAM" id="SSF51679">
    <property type="entry name" value="Bacterial luciferase-like"/>
    <property type="match status" value="1"/>
</dbReference>
<gene>
    <name evidence="3" type="ORF">AS25_10710</name>
</gene>
<dbReference type="eggNOG" id="COG2141">
    <property type="taxonomic scope" value="Bacteria"/>
</dbReference>
<evidence type="ECO:0000259" key="2">
    <source>
        <dbReference type="Pfam" id="PF00296"/>
    </source>
</evidence>
<feature type="domain" description="Luciferase-like" evidence="2">
    <location>
        <begin position="8"/>
        <end position="294"/>
    </location>
</feature>
<evidence type="ECO:0000256" key="1">
    <source>
        <dbReference type="ARBA" id="ARBA00007789"/>
    </source>
</evidence>
<dbReference type="GO" id="GO:0016705">
    <property type="term" value="F:oxidoreductase activity, acting on paired donors, with incorporation or reduction of molecular oxygen"/>
    <property type="evidence" value="ECO:0007669"/>
    <property type="project" value="InterPro"/>
</dbReference>
<name>A0A0B0DF60_9MICC</name>
<comment type="similarity">
    <text evidence="1">To bacterial alkanal monooxygenase alpha and beta chains.</text>
</comment>
<reference evidence="3 4" key="1">
    <citation type="submission" date="2014-09" db="EMBL/GenBank/DDBJ databases">
        <title>High-quality draft genome sequence of Kocuria marina SO9-6, an actinobacterium isolated from a copper mine.</title>
        <authorList>
            <person name="Castro D.B."/>
            <person name="Pereira L.B."/>
            <person name="Silva M.V."/>
            <person name="Silva B.P."/>
            <person name="Zanardi B.R."/>
            <person name="Carlos C."/>
            <person name="Belgini D.R."/>
            <person name="Limache E.G."/>
            <person name="Lacerda G.V."/>
            <person name="Nery M.B."/>
            <person name="Gomes M.B."/>
            <person name="Souza S."/>
            <person name="Silva T.M."/>
            <person name="Rodrigues V.D."/>
            <person name="Paulino L.C."/>
            <person name="Vicentini R."/>
            <person name="Ferraz L.F."/>
            <person name="Ottoboni L.M."/>
        </authorList>
    </citation>
    <scope>NUCLEOTIDE SEQUENCE [LARGE SCALE GENOMIC DNA]</scope>
    <source>
        <strain evidence="3 4">SO9-6</strain>
    </source>
</reference>
<dbReference type="InterPro" id="IPR036661">
    <property type="entry name" value="Luciferase-like_sf"/>
</dbReference>
<keyword evidence="3" id="KW-0503">Monooxygenase</keyword>
<protein>
    <submittedName>
        <fullName evidence="3">Alkane 1-monooxygenase</fullName>
    </submittedName>
</protein>
<dbReference type="EMBL" id="JROM01000045">
    <property type="protein sequence ID" value="KHE73879.1"/>
    <property type="molecule type" value="Genomic_DNA"/>
</dbReference>
<comment type="caution">
    <text evidence="3">The sequence shown here is derived from an EMBL/GenBank/DDBJ whole genome shotgun (WGS) entry which is preliminary data.</text>
</comment>
<dbReference type="NCBIfam" id="TIGR03558">
    <property type="entry name" value="oxido_grp_1"/>
    <property type="match status" value="1"/>
</dbReference>
<dbReference type="InterPro" id="IPR019949">
    <property type="entry name" value="CmoO-like"/>
</dbReference>
<dbReference type="InterPro" id="IPR011251">
    <property type="entry name" value="Luciferase-like_dom"/>
</dbReference>
<dbReference type="Gene3D" id="3.20.20.30">
    <property type="entry name" value="Luciferase-like domain"/>
    <property type="match status" value="1"/>
</dbReference>
<dbReference type="PANTHER" id="PTHR30137:SF6">
    <property type="entry name" value="LUCIFERASE-LIKE MONOOXYGENASE"/>
    <property type="match status" value="1"/>
</dbReference>
<dbReference type="RefSeq" id="WP_035964981.1">
    <property type="nucleotide sequence ID" value="NZ_JROM01000045.1"/>
</dbReference>
<dbReference type="Pfam" id="PF00296">
    <property type="entry name" value="Bac_luciferase"/>
    <property type="match status" value="1"/>
</dbReference>
<evidence type="ECO:0000313" key="3">
    <source>
        <dbReference type="EMBL" id="KHE73879.1"/>
    </source>
</evidence>
<dbReference type="InterPro" id="IPR050766">
    <property type="entry name" value="Bact_Lucif_Oxidored"/>
</dbReference>
<organism evidence="3 4">
    <name type="scientific">Kocuria marina</name>
    <dbReference type="NCBI Taxonomy" id="223184"/>
    <lineage>
        <taxon>Bacteria</taxon>
        <taxon>Bacillati</taxon>
        <taxon>Actinomycetota</taxon>
        <taxon>Actinomycetes</taxon>
        <taxon>Micrococcales</taxon>
        <taxon>Micrococcaceae</taxon>
        <taxon>Kocuria</taxon>
    </lineage>
</organism>
<dbReference type="GO" id="GO:0005829">
    <property type="term" value="C:cytosol"/>
    <property type="evidence" value="ECO:0007669"/>
    <property type="project" value="TreeGrafter"/>
</dbReference>
<dbReference type="Proteomes" id="UP000030664">
    <property type="component" value="Unassembled WGS sequence"/>
</dbReference>
<evidence type="ECO:0000313" key="4">
    <source>
        <dbReference type="Proteomes" id="UP000030664"/>
    </source>
</evidence>
<accession>A0A0B0DF60</accession>
<proteinExistence type="predicted"/>
<dbReference type="GO" id="GO:0004497">
    <property type="term" value="F:monooxygenase activity"/>
    <property type="evidence" value="ECO:0007669"/>
    <property type="project" value="UniProtKB-KW"/>
</dbReference>
<dbReference type="AlphaFoldDB" id="A0A0B0DF60"/>